<dbReference type="AlphaFoldDB" id="A0A8R1HSC0"/>
<reference evidence="3" key="2">
    <citation type="submission" date="2022-06" db="UniProtKB">
        <authorList>
            <consortium name="EnsemblMetazoa"/>
        </authorList>
    </citation>
    <scope>IDENTIFICATION</scope>
    <source>
        <strain evidence="3">DF5081</strain>
    </source>
</reference>
<keyword evidence="2" id="KW-0732">Signal</keyword>
<sequence>MFYFSILIGTMLIDCCSEAVITVFDEIHSRHPWFLIYTVPESTRATQFSKMDTHFFDTLAKVLQAGFSIDETSWSLSKIVSHIKSSLRNYIYKRRSKQGYIQEMLEEFKILLKRDPVFRSTEFFVHESQPNYYQPSSSTEQSVEPEEPVVIPENDISIEKNRGRCGSRRYILLMFLLYTELVNCYFSNHLTGTYYTKGCLTDYVESHYVYVSLLLIFLLIFAIFTALTVGFVIILLLYHDGVGHMISDRKMFGVERNTGVHYLMSFDAISTDFKDDFSLIEFLRKSDIDNFLAGDRLGLGISGRKDAEKM</sequence>
<keyword evidence="1" id="KW-1133">Transmembrane helix</keyword>
<feature type="transmembrane region" description="Helical" evidence="1">
    <location>
        <begin position="170"/>
        <end position="188"/>
    </location>
</feature>
<evidence type="ECO:0000313" key="3">
    <source>
        <dbReference type="EnsemblMetazoa" id="CJA07195b.1"/>
    </source>
</evidence>
<proteinExistence type="predicted"/>
<keyword evidence="1" id="KW-0472">Membrane</keyword>
<reference evidence="4" key="1">
    <citation type="submission" date="2010-08" db="EMBL/GenBank/DDBJ databases">
        <authorList>
            <consortium name="Caenorhabditis japonica Sequencing Consortium"/>
            <person name="Wilson R.K."/>
        </authorList>
    </citation>
    <scope>NUCLEOTIDE SEQUENCE [LARGE SCALE GENOMIC DNA]</scope>
    <source>
        <strain evidence="4">DF5081</strain>
    </source>
</reference>
<protein>
    <recommendedName>
        <fullName evidence="5">Innexin</fullName>
    </recommendedName>
</protein>
<dbReference type="Proteomes" id="UP000005237">
    <property type="component" value="Unassembled WGS sequence"/>
</dbReference>
<keyword evidence="4" id="KW-1185">Reference proteome</keyword>
<feature type="chain" id="PRO_5035944240" description="Innexin" evidence="2">
    <location>
        <begin position="19"/>
        <end position="310"/>
    </location>
</feature>
<feature type="transmembrane region" description="Helical" evidence="1">
    <location>
        <begin position="208"/>
        <end position="238"/>
    </location>
</feature>
<organism evidence="3 4">
    <name type="scientific">Caenorhabditis japonica</name>
    <dbReference type="NCBI Taxonomy" id="281687"/>
    <lineage>
        <taxon>Eukaryota</taxon>
        <taxon>Metazoa</taxon>
        <taxon>Ecdysozoa</taxon>
        <taxon>Nematoda</taxon>
        <taxon>Chromadorea</taxon>
        <taxon>Rhabditida</taxon>
        <taxon>Rhabditina</taxon>
        <taxon>Rhabditomorpha</taxon>
        <taxon>Rhabditoidea</taxon>
        <taxon>Rhabditidae</taxon>
        <taxon>Peloderinae</taxon>
        <taxon>Caenorhabditis</taxon>
    </lineage>
</organism>
<evidence type="ECO:0000256" key="1">
    <source>
        <dbReference type="SAM" id="Phobius"/>
    </source>
</evidence>
<name>A0A8R1HSC0_CAEJA</name>
<feature type="signal peptide" evidence="2">
    <location>
        <begin position="1"/>
        <end position="18"/>
    </location>
</feature>
<accession>A0A8R1HSC0</accession>
<evidence type="ECO:0000256" key="2">
    <source>
        <dbReference type="SAM" id="SignalP"/>
    </source>
</evidence>
<dbReference type="EnsemblMetazoa" id="CJA07195b.1">
    <property type="protein sequence ID" value="CJA07195b.1"/>
    <property type="gene ID" value="WBGene00126399"/>
</dbReference>
<keyword evidence="1" id="KW-0812">Transmembrane</keyword>
<evidence type="ECO:0000313" key="4">
    <source>
        <dbReference type="Proteomes" id="UP000005237"/>
    </source>
</evidence>
<evidence type="ECO:0008006" key="5">
    <source>
        <dbReference type="Google" id="ProtNLM"/>
    </source>
</evidence>